<dbReference type="SMART" id="SM00382">
    <property type="entry name" value="AAA"/>
    <property type="match status" value="1"/>
</dbReference>
<feature type="compositionally biased region" description="Polar residues" evidence="2">
    <location>
        <begin position="714"/>
        <end position="730"/>
    </location>
</feature>
<dbReference type="InterPro" id="IPR045063">
    <property type="entry name" value="Dynamin_N"/>
</dbReference>
<feature type="compositionally biased region" description="Acidic residues" evidence="2">
    <location>
        <begin position="3987"/>
        <end position="4003"/>
    </location>
</feature>
<feature type="compositionally biased region" description="Basic and acidic residues" evidence="2">
    <location>
        <begin position="862"/>
        <end position="891"/>
    </location>
</feature>
<feature type="region of interest" description="Disordered" evidence="2">
    <location>
        <begin position="2818"/>
        <end position="3016"/>
    </location>
</feature>
<dbReference type="PANTHER" id="PTHR36681:SF3">
    <property type="entry name" value="NUCLEAR GTPASE, GERMINAL CENTER-ASSOCIATED, TANDEM DUPLICATE 3"/>
    <property type="match status" value="1"/>
</dbReference>
<feature type="compositionally biased region" description="Acidic residues" evidence="2">
    <location>
        <begin position="595"/>
        <end position="615"/>
    </location>
</feature>
<feature type="compositionally biased region" description="Basic and acidic residues" evidence="2">
    <location>
        <begin position="295"/>
        <end position="311"/>
    </location>
</feature>
<feature type="compositionally biased region" description="Basic and acidic residues" evidence="2">
    <location>
        <begin position="928"/>
        <end position="940"/>
    </location>
</feature>
<feature type="compositionally biased region" description="Acidic residues" evidence="2">
    <location>
        <begin position="281"/>
        <end position="294"/>
    </location>
</feature>
<feature type="compositionally biased region" description="Basic and acidic residues" evidence="2">
    <location>
        <begin position="1053"/>
        <end position="1072"/>
    </location>
</feature>
<sequence length="4043" mass="456511">MGDVRIFHLRRIGPPKTLSIAVDHMDFTNSVSIIGRGRDSGVDFIIDSANRNRKLYISRIHARVVKQDNRHILYDDSRNGVFVNNLKIGDSTQLNEGDRVTFGHHNGESLAIGTRLRQPDSEYQFIFEKCNCGPQKQGRQTAMGSVIHEALESEKIDGTLGSFDLKKQESDEIKDKEEMNGTQGSIEAQESGEYDGTQDLEVHKKQESEDIDETQDSIDINENQESGEIDITLGSFDNKKQESEKIKDHEEIYGTQESIEAHEKQESEEFDEAPDIIEAQESGDMDGTQESEDSVDNKKQESEEIKDHEEINGTQQSEDFDGTQKSIESKESEDIDGTQDLEVHKKQEREDIDGTPESIEAQECGEMDGTQSLEVHDNQESKEIEEKQSLEVHEEEKTEEIDGTQSLEVHDKQESEEIDGTQSLDVHDKQESEEVDGTQSIEVHDKQESEKIDGTQSIGVHDKQESEQIDETQDLEVYDKQEEIDGTQSLKVPEKQDIDRTQQSIVAQESGEMDGTQDLDVHENQESDGAQDLEVLENQESEEVDGTQESIKAKKSGEMDGTQEISEIDGTQDLENEESVEAQESREMDGTQEIGEIDGAQDLEVLENQESEEVDGTQQSIKAQESGEIDGTQDSIKAQESGEMDGTQESGEIDGTQDLKVLKKLESEEVDGTQESIDAQESGEMNGTQESEEIDGTQDLEVLKKHESGEVDGTQESIEAQESGEMNGTQENEKINGIQESEEIFGTQDLEVQEKQEIENHEKIDGTQESNEAKESGEINGTQDRIVVHEKQEHEDIEDHEEKQSEEFDGTPESLGAYEKQKRGEVDGTLESEEINGTQDLEVQEKQEIENHEEIDGTQESNETKESGEIDGTQDRIEHEEHEDHKEKQSEEFDGTQESLGAYEKQKRGEVDGTLENEEMNGTQDLEVQEKQEIENHEEIDGTQESNEAKDHEEIDRTQDRIVVHEKQEHEDHKEKQSEEFDGRQESLGAYEKQKRGEVDGTLESIEVNEKEESEEINGTHESIETHEKQENGEIEDQEEIDGTPDIIEVNENQERGEIDRTQDIIEVHEALESEEIDGTLGSFDLKKQESEEIKDKEEINGTQESGEYDGTQDIEVHEKQESEDIDETQNSVDINENQESGEIDITLGSFENKKQESENIKDHEEIYGTQESIEAHEKQESEEFDDTPDIIEAQESGDMDGTQESVDNKKQESEEIKDHELINGTQESEDIDGTQESIDHKKQESEEFDETPDIIEAQESGDMDGTQESEDIDGPLDSVDNKKQESEEIKDHELINGTQESEVHEKQDSEEVDGTQDLEVHKKQDSEEIDGTQDLEVHEKQDSEEVDGTQDLEVHKKQESEDIDGTPRSIEAQECVEMDGTQDSEEIDGPQDLEVQENQESGEIDGTQGSIEVHEKQESKVNKGTQDCVEVHEKPLSEKIDKKTESFDKNKNVDYWFNEVYKKGYQIAEQIKDQHIETLKNSNCEDEEDGVSLMSNHMASINRNDEINKENLEGKFDFNNGTEIEESLKSRTESDNEDPKIISSENKIDLDIVDKSNNEGEGSRSVSEQRIPSQYAASIELRRENNEDAQIDGIENGYNHKEDIQSKTKIQSERYFMKESASRQTGTSVEINSINSIPECSDNISTVSNKSLAETIRQTDTDYITSRKRKLPSEFESTCPVNNKKLLMDINDTVTGFFKVRDYVNKRSIDPVTLKKNLIQGYVRNFFRRNNETTSNLQQKDIIIDNMGNFEAVKLLKKQQVKYFVHETKNDEIKDLVNATWKARSEQLDKDISGSTSKDLQNGQNIKKLTDGNINSIEFEQAEVAVYESDEESDSHPGYEIVIFGQHNLDESNDAGLGRNHPTENVNVSRKIDTIVDSVVTTVTDLVQQETNICREESQNHDDQECIIKNIADLSNRTKEQTQPVAQTSESEKDNETIREEEHICQNLADEIPRGECYILKINDEVGSNTAVITDDVDCVKIADNEIVIVQELEDHDSVKPEEQMDALIDDEQDQILTRIEQNNIVDIDGNGTRDEDPIQTQTNFEESENSNIHVTDLQQDLIGTQAELMDLEKKDEEEILEGMNVEPNLAATLSKFNEIKKFGETQDSMATDNPDLIDTQPYSDASKTTEQLEPVTIVNDGKLDKSNVKELEKSVTNVNHCELDESVVEEPEELVTIVNHCELNESVVEEPEESVKIVNHCELNESVVEEPEESVTIVNHCELNESVVEEPEELVKIVNHCELDESVVEEPEELVTIVNHCELNESVVEEPEESIKIVNHCKLNESVVEEPEESVMIVNHGELDESVVASNISHGNVFEDTLVNIDEINSDDTTFTENTTCRTQSPKDCLPDMYNRNNEETIISIVNDGEFDESVVASNISHGNVFEDTLLNIDEIKSDDTICDNYVKQPSNSTTLNGVTVEQLFKETSSTCSENTYKFTSRTQSKSHQEGNLNKNESPKNCQPNMDATSIQETILSDALNSEDSASLFDNHQEDFGEKKMSAVLEQIDDSSKENSEDGSPTKHSQDTVEYNQESGLPGNKDESKIDDNGQELPIVGEDSFVFDFSNTSDCEDSEKLMIDLNTGKDDTSQYDSDEKVAEDVDVSNESNIIISDSTENGKSDFEEIIRDTTNKSELEVDNKRSVNLTENDTGTGDHLAGKVTKIFTSFMNRLKSESGTDEIERVRNTSGNYGDDKTNYSTYTLPDFDISSDGSLLKSESRSRESSVEFVCTGPVTPSADLCNEDSDSLPEVEFLRASPAKHPIVKEEKSGDDSGLESGIDVTDKVDDVIDQNCKKLIVGLPSTPVKNEQIKAVFHVSDSSSLENNTPPIQRCITPVKFRESTPSKFKLKLKKLDAVEESPRKKSLRKKKKDPSPKKQKSPIKIPIEPDESPNKRPSRKKKTDTSSEKEKTPVRDGEIPGKGEGRKRKLYQSPKTCQTPEKKKDTPSKKKKMTQEKRRLSDLIEIWTDDDSESEMVSRSSIVKTEQNEGHDDEPSYEVATAESSSPTDDTSQKDCSDGLEWCSQETCTTEKDAVQGTQSSISDIDNIHSEESTDCNTPPCRQMLIPDNQISEISFSNTVVTDSVMEDESICLERLPGLVPSDQTPTTATSYDENEADLDNDHTDGEMSSVKEIDHCDIQCTFEDVATDDDDNEDIGNIVNFLENETVCYSDLHEDQRSLSGQSHTGDDYPSVDRQLSPTFEMEREPVLGVKYGFLSESEEKSTDSDNLRNNSECDYFQNSTETSTPNEFEKVSLRKLQNLERKLQEKSLNRQHVTSMETGTPNISRSDETVLYYDDESGPTVHIENVGGNFAGDFNPSSDDEYNDIDSGTPLSLQFGSSSLNMPALNDEVRDPYHVEERMEDSTNSIRDNDPYHAEERMEDSTNFSAANKENVLGHHRTSPDISNRRNYFQSWEGSSIDYQEDEGNFQQGQKEGYNDKSIDVLYERNRNSLTSSYPQNIKEEIKSPEEIMPKRKAKDLLEKLRAKKMRLSLPKATIPLEVNQNDGQVAGPSQIRPHTPAMSGGLERCKEVVLKLRKSLSKEKKMKNQQRVEVWKQELTELESKLCSPKVTVAVVGTTGAGKSSLMNAIIDHYNVLPTSGTQACTAVVVKIESNSTSDLFEADIEFLSKEEWENELQLLKKDLTDKNGKIKKVKPDPETEAGVAFLKMRAVYGKFETFEQLSRPTPVTRCLGKIETVKSRCSSTFRNKIHKYIENTSSKIGGQYWPIIKSVTIRIPHCSVCSNGCTLVDLPGVRDSNAARDRIAKDYLKNCSVILVVAEVHRASTSKTAKELLGDNFRRQLLMDGQYGNVAFICTKNDVLQPSELIRELSLDEQTDSIEKNLNLMMIKMDELKQTERTLKEEIQWLLVDINTLTNGVDELQKDIIEITELVSLVDTQEENEQLEELRSDLQRKSVKLSLKQQAADAKRLKVDKIQSQINQLIIEMNHKRKMINMICAKARTIFARNAIKKDYKAGVREMKRKAKMTQEEIEEDEEDDYVSDEDDNDITRSCDNLQVFCVSSSEYQKLNNRLTRWTTNGMYYLEI</sequence>
<dbReference type="InterPro" id="IPR008984">
    <property type="entry name" value="SMAD_FHA_dom_sf"/>
</dbReference>
<gene>
    <name evidence="4" type="ORF">MGAL_10B007610</name>
</gene>
<accession>A0A8B6DPF1</accession>
<feature type="compositionally biased region" description="Acidic residues" evidence="2">
    <location>
        <begin position="467"/>
        <end position="476"/>
    </location>
</feature>
<feature type="region of interest" description="Disordered" evidence="2">
    <location>
        <begin position="1918"/>
        <end position="1939"/>
    </location>
</feature>
<dbReference type="Gene3D" id="2.60.200.20">
    <property type="match status" value="1"/>
</dbReference>
<organism evidence="4 5">
    <name type="scientific">Mytilus galloprovincialis</name>
    <name type="common">Mediterranean mussel</name>
    <dbReference type="NCBI Taxonomy" id="29158"/>
    <lineage>
        <taxon>Eukaryota</taxon>
        <taxon>Metazoa</taxon>
        <taxon>Spiralia</taxon>
        <taxon>Lophotrochozoa</taxon>
        <taxon>Mollusca</taxon>
        <taxon>Bivalvia</taxon>
        <taxon>Autobranchia</taxon>
        <taxon>Pteriomorphia</taxon>
        <taxon>Mytilida</taxon>
        <taxon>Mytiloidea</taxon>
        <taxon>Mytilidae</taxon>
        <taxon>Mytilinae</taxon>
        <taxon>Mytilus</taxon>
    </lineage>
</organism>
<feature type="region of interest" description="Disordered" evidence="2">
    <location>
        <begin position="2438"/>
        <end position="2468"/>
    </location>
</feature>
<dbReference type="InterPro" id="IPR027417">
    <property type="entry name" value="P-loop_NTPase"/>
</dbReference>
<feature type="compositionally biased region" description="Basic and acidic residues" evidence="2">
    <location>
        <begin position="1207"/>
        <end position="1222"/>
    </location>
</feature>
<evidence type="ECO:0000256" key="1">
    <source>
        <dbReference type="SAM" id="Coils"/>
    </source>
</evidence>
<feature type="compositionally biased region" description="Basic and acidic residues" evidence="2">
    <location>
        <begin position="2512"/>
        <end position="2529"/>
    </location>
</feature>
<feature type="region of interest" description="Disordered" evidence="2">
    <location>
        <begin position="170"/>
        <end position="1427"/>
    </location>
</feature>
<comment type="caution">
    <text evidence="4">The sequence shown here is derived from an EMBL/GenBank/DDBJ whole genome shotgun (WGS) entry which is preliminary data.</text>
</comment>
<feature type="compositionally biased region" description="Basic and acidic residues" evidence="2">
    <location>
        <begin position="1152"/>
        <end position="1167"/>
    </location>
</feature>
<dbReference type="SMART" id="SM00240">
    <property type="entry name" value="FHA"/>
    <property type="match status" value="1"/>
</dbReference>
<feature type="compositionally biased region" description="Polar residues" evidence="2">
    <location>
        <begin position="217"/>
        <end position="226"/>
    </location>
</feature>
<feature type="compositionally biased region" description="Basic and acidic residues" evidence="2">
    <location>
        <begin position="1413"/>
        <end position="1422"/>
    </location>
</feature>
<feature type="compositionally biased region" description="Basic and acidic residues" evidence="2">
    <location>
        <begin position="442"/>
        <end position="453"/>
    </location>
</feature>
<feature type="compositionally biased region" description="Basic and acidic residues" evidence="2">
    <location>
        <begin position="1085"/>
        <end position="1100"/>
    </location>
</feature>
<feature type="compositionally biased region" description="Polar residues" evidence="2">
    <location>
        <begin position="673"/>
        <end position="689"/>
    </location>
</feature>
<feature type="compositionally biased region" description="Acidic residues" evidence="2">
    <location>
        <begin position="1375"/>
        <end position="1404"/>
    </location>
</feature>
<dbReference type="CDD" id="cd00060">
    <property type="entry name" value="FHA"/>
    <property type="match status" value="1"/>
</dbReference>
<feature type="compositionally biased region" description="Basic and acidic residues" evidence="2">
    <location>
        <begin position="947"/>
        <end position="985"/>
    </location>
</feature>
<feature type="coiled-coil region" evidence="1">
    <location>
        <begin position="3892"/>
        <end position="3919"/>
    </location>
</feature>
<feature type="compositionally biased region" description="Polar residues" evidence="2">
    <location>
        <begin position="2818"/>
        <end position="2829"/>
    </location>
</feature>
<feature type="compositionally biased region" description="Polar residues" evidence="2">
    <location>
        <begin position="1129"/>
        <end position="1141"/>
    </location>
</feature>
<dbReference type="PANTHER" id="PTHR36681">
    <property type="entry name" value="NUCLEAR GTPASE, GERMINAL CENTER-ASSOCIATED, TANDEM DUPLICATE 3"/>
    <property type="match status" value="1"/>
</dbReference>
<feature type="compositionally biased region" description="Basic and acidic residues" evidence="2">
    <location>
        <begin position="1527"/>
        <end position="1563"/>
    </location>
</feature>
<proteinExistence type="predicted"/>
<dbReference type="EMBL" id="UYJE01003728">
    <property type="protein sequence ID" value="VDI21906.1"/>
    <property type="molecule type" value="Genomic_DNA"/>
</dbReference>
<feature type="compositionally biased region" description="Basic and acidic residues" evidence="2">
    <location>
        <begin position="374"/>
        <end position="396"/>
    </location>
</feature>
<feature type="compositionally biased region" description="Acidic residues" evidence="2">
    <location>
        <begin position="1033"/>
        <end position="1043"/>
    </location>
</feature>
<evidence type="ECO:0000256" key="2">
    <source>
        <dbReference type="SAM" id="MobiDB-lite"/>
    </source>
</evidence>
<dbReference type="Proteomes" id="UP000596742">
    <property type="component" value="Unassembled WGS sequence"/>
</dbReference>
<feature type="compositionally biased region" description="Polar residues" evidence="2">
    <location>
        <begin position="2974"/>
        <end position="2984"/>
    </location>
</feature>
<evidence type="ECO:0000313" key="5">
    <source>
        <dbReference type="Proteomes" id="UP000596742"/>
    </source>
</evidence>
<evidence type="ECO:0000259" key="3">
    <source>
        <dbReference type="PROSITE" id="PS50006"/>
    </source>
</evidence>
<dbReference type="Gene3D" id="3.40.50.300">
    <property type="entry name" value="P-loop containing nucleotide triphosphate hydrolases"/>
    <property type="match status" value="1"/>
</dbReference>
<protein>
    <recommendedName>
        <fullName evidence="3">FHA domain-containing protein</fullName>
    </recommendedName>
</protein>
<dbReference type="Pfam" id="PF00350">
    <property type="entry name" value="Dynamin_N"/>
    <property type="match status" value="1"/>
</dbReference>
<feature type="region of interest" description="Disordered" evidence="2">
    <location>
        <begin position="3097"/>
        <end position="3127"/>
    </location>
</feature>
<feature type="compositionally biased region" description="Acidic residues" evidence="2">
    <location>
        <begin position="566"/>
        <end position="581"/>
    </location>
</feature>
<feature type="compositionally biased region" description="Basic and acidic residues" evidence="2">
    <location>
        <begin position="2852"/>
        <end position="2862"/>
    </location>
</feature>
<feature type="compositionally biased region" description="Basic and acidic residues" evidence="2">
    <location>
        <begin position="237"/>
        <end position="252"/>
    </location>
</feature>
<feature type="region of interest" description="Disordered" evidence="2">
    <location>
        <begin position="3984"/>
        <end position="4003"/>
    </location>
</feature>
<dbReference type="Pfam" id="PF00498">
    <property type="entry name" value="FHA"/>
    <property type="match status" value="1"/>
</dbReference>
<dbReference type="InterPro" id="IPR003593">
    <property type="entry name" value="AAA+_ATPase"/>
</dbReference>
<feature type="region of interest" description="Disordered" evidence="2">
    <location>
        <begin position="2511"/>
        <end position="2554"/>
    </location>
</feature>
<feature type="compositionally biased region" description="Basic and acidic residues" evidence="2">
    <location>
        <begin position="170"/>
        <end position="179"/>
    </location>
</feature>
<feature type="compositionally biased region" description="Polar residues" evidence="2">
    <location>
        <begin position="3101"/>
        <end position="3111"/>
    </location>
</feature>
<feature type="compositionally biased region" description="Basic and acidic residues" evidence="2">
    <location>
        <begin position="752"/>
        <end position="777"/>
    </location>
</feature>
<dbReference type="OrthoDB" id="3598281at2759"/>
<feature type="compositionally biased region" description="Basic and acidic residues" evidence="2">
    <location>
        <begin position="1280"/>
        <end position="1295"/>
    </location>
</feature>
<dbReference type="SUPFAM" id="SSF49879">
    <property type="entry name" value="SMAD/FHA domain"/>
    <property type="match status" value="1"/>
</dbReference>
<dbReference type="SUPFAM" id="SSF52540">
    <property type="entry name" value="P-loop containing nucleoside triphosphate hydrolases"/>
    <property type="match status" value="2"/>
</dbReference>
<feature type="compositionally biased region" description="Basic and acidic residues" evidence="2">
    <location>
        <begin position="1018"/>
        <end position="1032"/>
    </location>
</feature>
<feature type="compositionally biased region" description="Basic residues" evidence="2">
    <location>
        <begin position="2863"/>
        <end position="2880"/>
    </location>
</feature>
<dbReference type="PROSITE" id="PS50006">
    <property type="entry name" value="FHA_DOMAIN"/>
    <property type="match status" value="1"/>
</dbReference>
<feature type="domain" description="FHA" evidence="3">
    <location>
        <begin position="32"/>
        <end position="88"/>
    </location>
</feature>
<feature type="compositionally biased region" description="Basic and acidic residues" evidence="2">
    <location>
        <begin position="2939"/>
        <end position="2961"/>
    </location>
</feature>
<feature type="compositionally biased region" description="Acidic residues" evidence="2">
    <location>
        <begin position="1260"/>
        <end position="1275"/>
    </location>
</feature>
<feature type="compositionally biased region" description="Basic and acidic residues" evidence="2">
    <location>
        <begin position="2902"/>
        <end position="2923"/>
    </location>
</feature>
<keyword evidence="5" id="KW-1185">Reference proteome</keyword>
<feature type="region of interest" description="Disordered" evidence="2">
    <location>
        <begin position="2760"/>
        <end position="2780"/>
    </location>
</feature>
<evidence type="ECO:0000313" key="4">
    <source>
        <dbReference type="EMBL" id="VDI21906.1"/>
    </source>
</evidence>
<dbReference type="InterPro" id="IPR000253">
    <property type="entry name" value="FHA_dom"/>
</dbReference>
<reference evidence="4" key="1">
    <citation type="submission" date="2018-11" db="EMBL/GenBank/DDBJ databases">
        <authorList>
            <person name="Alioto T."/>
            <person name="Alioto T."/>
        </authorList>
    </citation>
    <scope>NUCLEOTIDE SEQUENCE</scope>
</reference>
<feature type="compositionally biased region" description="Acidic residues" evidence="2">
    <location>
        <begin position="529"/>
        <end position="546"/>
    </location>
</feature>
<name>A0A8B6DPF1_MYTGA</name>
<feature type="compositionally biased region" description="Basic and acidic residues" evidence="2">
    <location>
        <begin position="843"/>
        <end position="855"/>
    </location>
</feature>
<feature type="region of interest" description="Disordered" evidence="2">
    <location>
        <begin position="1527"/>
        <end position="1573"/>
    </location>
</feature>
<keyword evidence="1" id="KW-0175">Coiled coil</keyword>